<dbReference type="GO" id="GO:0019346">
    <property type="term" value="P:transsulfuration"/>
    <property type="evidence" value="ECO:0007669"/>
    <property type="project" value="InterPro"/>
</dbReference>
<comment type="catalytic activity">
    <reaction evidence="5">
        <text>L,L-cystathionine + H2O = L-homocysteine + pyruvate + NH4(+)</text>
        <dbReference type="Rhea" id="RHEA:13965"/>
        <dbReference type="ChEBI" id="CHEBI:15361"/>
        <dbReference type="ChEBI" id="CHEBI:15377"/>
        <dbReference type="ChEBI" id="CHEBI:28938"/>
        <dbReference type="ChEBI" id="CHEBI:58161"/>
        <dbReference type="ChEBI" id="CHEBI:58199"/>
    </reaction>
</comment>
<evidence type="ECO:0000256" key="2">
    <source>
        <dbReference type="ARBA" id="ARBA00009077"/>
    </source>
</evidence>
<dbReference type="CDD" id="cd00614">
    <property type="entry name" value="CGS_like"/>
    <property type="match status" value="1"/>
</dbReference>
<keyword evidence="4 8" id="KW-0456">Lyase</keyword>
<evidence type="ECO:0000313" key="8">
    <source>
        <dbReference type="EMBL" id="ABQ61115.1"/>
    </source>
</evidence>
<dbReference type="SUPFAM" id="SSF53383">
    <property type="entry name" value="PLP-dependent transferases"/>
    <property type="match status" value="1"/>
</dbReference>
<dbReference type="PIRSF" id="PIRSF001434">
    <property type="entry name" value="CGS"/>
    <property type="match status" value="1"/>
</dbReference>
<dbReference type="EC" id="4.4.1.8" evidence="8"/>
<evidence type="ECO:0000256" key="3">
    <source>
        <dbReference type="ARBA" id="ARBA00022898"/>
    </source>
</evidence>
<dbReference type="Proteomes" id="UP000006383">
    <property type="component" value="Chromosome I"/>
</dbReference>
<dbReference type="NCBIfam" id="NF004626">
    <property type="entry name" value="PRK05967.1"/>
    <property type="match status" value="1"/>
</dbReference>
<evidence type="ECO:0000313" key="9">
    <source>
        <dbReference type="Proteomes" id="UP000006383"/>
    </source>
</evidence>
<protein>
    <submittedName>
        <fullName evidence="8">Cystathionine beta-lyase</fullName>
        <ecNumber evidence="8">4.4.1.8</ecNumber>
    </submittedName>
</protein>
<evidence type="ECO:0000256" key="6">
    <source>
        <dbReference type="PIRSR" id="PIRSR001434-2"/>
    </source>
</evidence>
<dbReference type="HOGENOM" id="CLU_018986_5_1_5"/>
<dbReference type="FunFam" id="3.40.640.10:FF:000046">
    <property type="entry name" value="Cystathionine gamma-lyase"/>
    <property type="match status" value="1"/>
</dbReference>
<reference evidence="9" key="1">
    <citation type="journal article" date="2009" name="PLoS ONE">
        <title>Genome degradation in Brucella ovis corresponds with narrowing of its host range and tissue tropism.</title>
        <authorList>
            <person name="Tsolis R.M."/>
            <person name="Seshadri R."/>
            <person name="Santos R.L."/>
            <person name="Sangari F.J."/>
            <person name="Lobo J.M."/>
            <person name="de Jong M.F."/>
            <person name="Ren Q."/>
            <person name="Myers G."/>
            <person name="Brinkac L.M."/>
            <person name="Nelson W.C."/>
            <person name="Deboy R.T."/>
            <person name="Angiuoli S."/>
            <person name="Khouri H."/>
            <person name="Dimitrov G."/>
            <person name="Robinson J.R."/>
            <person name="Mulligan S."/>
            <person name="Walker R.L."/>
            <person name="Elzer P.E."/>
            <person name="Hassan K.A."/>
            <person name="Paulsen I.T."/>
        </authorList>
    </citation>
    <scope>NUCLEOTIDE SEQUENCE [LARGE SCALE GENOMIC DNA]</scope>
    <source>
        <strain evidence="9">ATCC 25840 / 63/290 / NCTC 10512</strain>
    </source>
</reference>
<proteinExistence type="inferred from homology"/>
<accession>A0A0H3AQ97</accession>
<keyword evidence="3 6" id="KW-0663">Pyridoxal phosphate</keyword>
<evidence type="ECO:0000256" key="4">
    <source>
        <dbReference type="ARBA" id="ARBA00023239"/>
    </source>
</evidence>
<evidence type="ECO:0000256" key="5">
    <source>
        <dbReference type="ARBA" id="ARBA00047517"/>
    </source>
</evidence>
<dbReference type="Gene3D" id="3.90.1150.10">
    <property type="entry name" value="Aspartate Aminotransferase, domain 1"/>
    <property type="match status" value="1"/>
</dbReference>
<feature type="modified residue" description="N6-(pyridoxal phosphate)lysine" evidence="6">
    <location>
        <position position="274"/>
    </location>
</feature>
<dbReference type="AlphaFoldDB" id="A0A0H3AQ97"/>
<dbReference type="InterPro" id="IPR006233">
    <property type="entry name" value="Cys_b_lyase_bac"/>
</dbReference>
<dbReference type="GO" id="GO:0030170">
    <property type="term" value="F:pyridoxal phosphate binding"/>
    <property type="evidence" value="ECO:0007669"/>
    <property type="project" value="InterPro"/>
</dbReference>
<dbReference type="GO" id="GO:0047804">
    <property type="term" value="F:cysteine-S-conjugate beta-lyase activity"/>
    <property type="evidence" value="ECO:0007669"/>
    <property type="project" value="InterPro"/>
</dbReference>
<dbReference type="NCBIfam" id="TIGR01324">
    <property type="entry name" value="cysta_beta_ly_B"/>
    <property type="match status" value="1"/>
</dbReference>
<organism evidence="8 9">
    <name type="scientific">Brucella ovis (strain ATCC 25840 / 63/290 / NCTC 10512)</name>
    <dbReference type="NCBI Taxonomy" id="444178"/>
    <lineage>
        <taxon>Bacteria</taxon>
        <taxon>Pseudomonadati</taxon>
        <taxon>Pseudomonadota</taxon>
        <taxon>Alphaproteobacteria</taxon>
        <taxon>Hyphomicrobiales</taxon>
        <taxon>Brucellaceae</taxon>
        <taxon>Brucella/Ochrobactrum group</taxon>
        <taxon>Brucella</taxon>
    </lineage>
</organism>
<dbReference type="InterPro" id="IPR000277">
    <property type="entry name" value="Cys/Met-Metab_PyrdxlP-dep_enz"/>
</dbReference>
<dbReference type="EMBL" id="CP000708">
    <property type="protein sequence ID" value="ABQ61115.1"/>
    <property type="molecule type" value="Genomic_DNA"/>
</dbReference>
<dbReference type="GO" id="GO:0019450">
    <property type="term" value="P:L-cysteine catabolic process to pyruvate"/>
    <property type="evidence" value="ECO:0007669"/>
    <property type="project" value="TreeGrafter"/>
</dbReference>
<keyword evidence="9" id="KW-1185">Reference proteome</keyword>
<dbReference type="PANTHER" id="PTHR43500">
    <property type="entry name" value="CYSTATHIONINE BETA-LYASE-RELATED"/>
    <property type="match status" value="1"/>
</dbReference>
<comment type="cofactor">
    <cofactor evidence="1 7">
        <name>pyridoxal 5'-phosphate</name>
        <dbReference type="ChEBI" id="CHEBI:597326"/>
    </cofactor>
</comment>
<dbReference type="KEGG" id="bov:BOV_0734"/>
<gene>
    <name evidence="8" type="primary">metC</name>
    <name evidence="8" type="ordered locus">BOV_0734</name>
</gene>
<comment type="similarity">
    <text evidence="2 7">Belongs to the trans-sulfuration enzymes family.</text>
</comment>
<dbReference type="PANTHER" id="PTHR43500:SF1">
    <property type="entry name" value="CYSTATHIONINE BETA-LYASE-RELATED"/>
    <property type="match status" value="1"/>
</dbReference>
<name>A0A0H3AQ97_BRUO2</name>
<dbReference type="Gene3D" id="3.40.640.10">
    <property type="entry name" value="Type I PLP-dependent aspartate aminotransferase-like (Major domain)"/>
    <property type="match status" value="1"/>
</dbReference>
<evidence type="ECO:0000256" key="1">
    <source>
        <dbReference type="ARBA" id="ARBA00001933"/>
    </source>
</evidence>
<dbReference type="InterPro" id="IPR015424">
    <property type="entry name" value="PyrdxlP-dep_Trfase"/>
</dbReference>
<sequence>MYTLRLKPAGLLHPACARLIQEVRVPTKNAIEALFAEANLVPSRQNHVFRESVEQHATWSGGIFVAKQQLKTEKLGINTRLAHDGYCPGDYHGFVNPPVVRASTVLFPDAETMASNGQKYTYGTRGTPTSEALCKAIDALEGSAGTVCVPSGLAAITVPLLGFLSPGDHALLVDSIYYPTRHFANTILKRMGVDVEYYDPEIGADIAKLMRPNTKVVFTESPASNTFEIQDIPAIAEAAHKGNAIVMMDNTWATPLYFRALDFGVDISIHAATKYPSGHSDILFGTISTNEKCWPQLLETHGTMGLCAGPDDTYQILRGLRTMGIRLEHHRKSALEIARWLENHPMVERVLHPALESHPGHEIWKRDFSGSSGIFSFVLAKGGHAQASAFLNALEIFGLGYSWGGYQSLALEVKLGDRTVSKNDYAGPVIRLQIGLEDVPNLIADLERGFAAI</sequence>
<evidence type="ECO:0000256" key="7">
    <source>
        <dbReference type="RuleBase" id="RU362118"/>
    </source>
</evidence>
<dbReference type="InterPro" id="IPR015421">
    <property type="entry name" value="PyrdxlP-dep_Trfase_major"/>
</dbReference>
<dbReference type="Pfam" id="PF01053">
    <property type="entry name" value="Cys_Met_Meta_PP"/>
    <property type="match status" value="1"/>
</dbReference>
<dbReference type="InterPro" id="IPR015422">
    <property type="entry name" value="PyrdxlP-dep_Trfase_small"/>
</dbReference>